<proteinExistence type="predicted"/>
<reference evidence="1 2" key="1">
    <citation type="journal article" date="2014" name="PLoS Genet.">
        <title>Phylogenetically driven sequencing of extremely halophilic archaea reveals strategies for static and dynamic osmo-response.</title>
        <authorList>
            <person name="Becker E.A."/>
            <person name="Seitzer P.M."/>
            <person name="Tritt A."/>
            <person name="Larsen D."/>
            <person name="Krusor M."/>
            <person name="Yao A.I."/>
            <person name="Wu D."/>
            <person name="Madern D."/>
            <person name="Eisen J.A."/>
            <person name="Darling A.E."/>
            <person name="Facciotti M.T."/>
        </authorList>
    </citation>
    <scope>NUCLEOTIDE SEQUENCE [LARGE SCALE GENOMIC DNA]</scope>
    <source>
        <strain evidence="1 2">JCM 10478</strain>
    </source>
</reference>
<keyword evidence="2" id="KW-1185">Reference proteome</keyword>
<comment type="caution">
    <text evidence="1">The sequence shown here is derived from an EMBL/GenBank/DDBJ whole genome shotgun (WGS) entry which is preliminary data.</text>
</comment>
<dbReference type="AlphaFoldDB" id="L9XWX2"/>
<dbReference type="Proteomes" id="UP000011632">
    <property type="component" value="Unassembled WGS sequence"/>
</dbReference>
<protein>
    <submittedName>
        <fullName evidence="1">Uncharacterized protein</fullName>
    </submittedName>
</protein>
<sequence>MLGRGTSLTHFSSSGDEWSVIVVALSARDGFVGAEQPARVEIPVAPAAMQSLRRDIPDTDGSV</sequence>
<name>L9XWX2_9EURY</name>
<accession>L9XWX2</accession>
<gene>
    <name evidence="1" type="ORF">C489_13316</name>
</gene>
<evidence type="ECO:0000313" key="1">
    <source>
        <dbReference type="EMBL" id="ELY66339.1"/>
    </source>
</evidence>
<evidence type="ECO:0000313" key="2">
    <source>
        <dbReference type="Proteomes" id="UP000011632"/>
    </source>
</evidence>
<dbReference type="EMBL" id="AOID01000036">
    <property type="protein sequence ID" value="ELY66339.1"/>
    <property type="molecule type" value="Genomic_DNA"/>
</dbReference>
<organism evidence="1 2">
    <name type="scientific">Natrinema versiforme JCM 10478</name>
    <dbReference type="NCBI Taxonomy" id="1227496"/>
    <lineage>
        <taxon>Archaea</taxon>
        <taxon>Methanobacteriati</taxon>
        <taxon>Methanobacteriota</taxon>
        <taxon>Stenosarchaea group</taxon>
        <taxon>Halobacteria</taxon>
        <taxon>Halobacteriales</taxon>
        <taxon>Natrialbaceae</taxon>
        <taxon>Natrinema</taxon>
    </lineage>
</organism>